<organism evidence="1">
    <name type="scientific">Rhizophora mucronata</name>
    <name type="common">Asiatic mangrove</name>
    <dbReference type="NCBI Taxonomy" id="61149"/>
    <lineage>
        <taxon>Eukaryota</taxon>
        <taxon>Viridiplantae</taxon>
        <taxon>Streptophyta</taxon>
        <taxon>Embryophyta</taxon>
        <taxon>Tracheophyta</taxon>
        <taxon>Spermatophyta</taxon>
        <taxon>Magnoliopsida</taxon>
        <taxon>eudicotyledons</taxon>
        <taxon>Gunneridae</taxon>
        <taxon>Pentapetalae</taxon>
        <taxon>rosids</taxon>
        <taxon>fabids</taxon>
        <taxon>Malpighiales</taxon>
        <taxon>Rhizophoraceae</taxon>
        <taxon>Rhizophora</taxon>
    </lineage>
</organism>
<sequence length="44" mass="4985">MAINITMHIMPHNMICLFVAFISSTQVQEITGLSRYRIPGRCSC</sequence>
<protein>
    <submittedName>
        <fullName evidence="1">Uncharacterized protein</fullName>
    </submittedName>
</protein>
<name>A0A2P2QSB7_RHIMU</name>
<evidence type="ECO:0000313" key="1">
    <source>
        <dbReference type="EMBL" id="MBX69912.1"/>
    </source>
</evidence>
<dbReference type="EMBL" id="GGEC01089428">
    <property type="protein sequence ID" value="MBX69912.1"/>
    <property type="molecule type" value="Transcribed_RNA"/>
</dbReference>
<reference evidence="1" key="1">
    <citation type="submission" date="2018-02" db="EMBL/GenBank/DDBJ databases">
        <title>Rhizophora mucronata_Transcriptome.</title>
        <authorList>
            <person name="Meera S.P."/>
            <person name="Sreeshan A."/>
            <person name="Augustine A."/>
        </authorList>
    </citation>
    <scope>NUCLEOTIDE SEQUENCE</scope>
    <source>
        <tissue evidence="1">Leaf</tissue>
    </source>
</reference>
<dbReference type="AlphaFoldDB" id="A0A2P2QSB7"/>
<accession>A0A2P2QSB7</accession>
<proteinExistence type="predicted"/>